<feature type="compositionally biased region" description="Polar residues" evidence="1">
    <location>
        <begin position="588"/>
        <end position="601"/>
    </location>
</feature>
<dbReference type="PANTHER" id="PTHR33223:SF11">
    <property type="entry name" value="ELEMENT PROTEIN, PUTATIVE-RELATED"/>
    <property type="match status" value="1"/>
</dbReference>
<feature type="compositionally biased region" description="Low complexity" evidence="1">
    <location>
        <begin position="1091"/>
        <end position="1100"/>
    </location>
</feature>
<feature type="compositionally biased region" description="Basic and acidic residues" evidence="1">
    <location>
        <begin position="574"/>
        <end position="587"/>
    </location>
</feature>
<proteinExistence type="predicted"/>
<evidence type="ECO:0000256" key="1">
    <source>
        <dbReference type="SAM" id="MobiDB-lite"/>
    </source>
</evidence>
<feature type="compositionally biased region" description="Basic and acidic residues" evidence="1">
    <location>
        <begin position="602"/>
        <end position="613"/>
    </location>
</feature>
<dbReference type="Pfam" id="PF20167">
    <property type="entry name" value="Transposase_32"/>
    <property type="match status" value="1"/>
</dbReference>
<accession>A0ABR2FCY1</accession>
<dbReference type="PANTHER" id="PTHR33223">
    <property type="entry name" value="CCHC-TYPE DOMAIN-CONTAINING PROTEIN"/>
    <property type="match status" value="1"/>
</dbReference>
<evidence type="ECO:0000313" key="4">
    <source>
        <dbReference type="EMBL" id="KAK8578730.1"/>
    </source>
</evidence>
<dbReference type="InterPro" id="IPR021109">
    <property type="entry name" value="Peptidase_aspartic_dom_sf"/>
</dbReference>
<feature type="region of interest" description="Disordered" evidence="1">
    <location>
        <begin position="1179"/>
        <end position="1254"/>
    </location>
</feature>
<feature type="compositionally biased region" description="Low complexity" evidence="1">
    <location>
        <begin position="1187"/>
        <end position="1200"/>
    </location>
</feature>
<dbReference type="InterPro" id="IPR005162">
    <property type="entry name" value="Retrotrans_gag_dom"/>
</dbReference>
<gene>
    <name evidence="4" type="ORF">V6N12_069074</name>
</gene>
<keyword evidence="5" id="KW-1185">Reference proteome</keyword>
<dbReference type="CDD" id="cd00303">
    <property type="entry name" value="retropepsin_like"/>
    <property type="match status" value="1"/>
</dbReference>
<feature type="compositionally biased region" description="Polar residues" evidence="1">
    <location>
        <begin position="415"/>
        <end position="452"/>
    </location>
</feature>
<evidence type="ECO:0000259" key="3">
    <source>
        <dbReference type="Pfam" id="PF20167"/>
    </source>
</evidence>
<comment type="caution">
    <text evidence="4">The sequence shown here is derived from an EMBL/GenBank/DDBJ whole genome shotgun (WGS) entry which is preliminary data.</text>
</comment>
<feature type="region of interest" description="Disordered" evidence="1">
    <location>
        <begin position="414"/>
        <end position="452"/>
    </location>
</feature>
<evidence type="ECO:0000259" key="2">
    <source>
        <dbReference type="Pfam" id="PF03732"/>
    </source>
</evidence>
<feature type="domain" description="Retrotransposon gag" evidence="2">
    <location>
        <begin position="192"/>
        <end position="285"/>
    </location>
</feature>
<dbReference type="InterPro" id="IPR046796">
    <property type="entry name" value="Transposase_32_dom"/>
</dbReference>
<feature type="region of interest" description="Disordered" evidence="1">
    <location>
        <begin position="553"/>
        <end position="624"/>
    </location>
</feature>
<dbReference type="Pfam" id="PF03732">
    <property type="entry name" value="Retrotrans_gag"/>
    <property type="match status" value="1"/>
</dbReference>
<sequence length="1254" mass="140471">MNAVHVRNQKHEPTSPRNSGNEEVTAFPPRDIVYKQDKQLQDLGISQANPRGLIYELNPEIERTQRELRQRARVIMQGNNGQNPLDGQEQPRQNPPAQAGRAIVPPDNRQQPVRTVRDYLAEDLEGLNPAVTIPEFEAEHFELKPVMFNMVNTLGQFGGSPAENARQHLKSFLEICNSFKIHGVSNDVLKLKLFPYSLTDKAKAWLNNLPPGSLQSWTDLCRTFLGKFSYSNMTDHLRNQITSFRQEDDEAMHKAWERYIDFFRRCSMHGLPEWTQVSIFYNSVNTPTRMMLDASANGTLLDKPPRESLEILVKLAQSDYQHPTSRRGTTRRGTVQLDSSNTILAQISALTNMVKKMQRQTNTQEVKALDAFCELCGNNHDTSECGQAVELSCYIGNYNKNVMSNTYNPAWRNHPNFSWKNQNNTLNPEQPNPTGFQNQPRQNSQQNLSRQEYQQPDNYKTLENTLTQFMAQTSAYMARTDRFIQKTDAFMDRTVMKLQNHDATLKSLETQVGQISQILNTRPIGGFPSDTEVAKGATHEQCKAITTRSGKILELTSNQKGTAANSSTTTDAPTKADEPAKAEEGHNDPTNTHTGESSAEPSHTKSDKLEKIKPPPPFPQRLKKQEQDYQFKKFFGHGIQKKHIEEFETAAATETCLALMHNKIPAKKTNPGSFTIECSIGHNYSTKALCDPGASINLMPKSVFQKLNIGEAKPTTVMLQLADHSFVQPEGAMIDFDKDEIVFKVDDDQIMMKALKKQLEQKNKGKGIDTTPTKGTQRLKPYMGAHIERDKQWPTALHLPKACPQILTKQQITAKNKWEEQGFYFDDAQPNYGLEPIIYKRLNDLGWFRFAQQPARANLNWVLEFYTSNAAGEDTVTVRGRRVPVNSATINSILDLPNDSPSIYQLIDVLEEEDLDTIKDQRCEPGTAWNIQGKNPKTISRPHLQPKAKLWNTFVKRNLMPTSHNQTVDPTRLVLINAIITGYKFNVGEVIARELSVACQNDKGILAFPYLISALCRRTAVPAQPADKYTPDKSGWTRKEYMRKMEIADAVPIQMAMPTPLASEQPEPVAPVGRAPSPAATPPADHGTSRAPTPAATPATQDSRQSTPPSPMGSAPTPPPSPPPAQSEEAAPIHILQLRSQLQRIEVRQLQHMEETKVFRTSLINFLCFQFPSAAAFFSTPPPTEQPTPATAQPTTPADPSEGAGNTEQLNLSEEDIFDWHTPMEHQSQLKQADIPGSFKAEDGPSPAEPPTGQ</sequence>
<name>A0ABR2FCY1_9ROSI</name>
<dbReference type="EMBL" id="JBBPBM010000006">
    <property type="protein sequence ID" value="KAK8578730.1"/>
    <property type="molecule type" value="Genomic_DNA"/>
</dbReference>
<reference evidence="4 5" key="1">
    <citation type="journal article" date="2024" name="G3 (Bethesda)">
        <title>Genome assembly of Hibiscus sabdariffa L. provides insights into metabolisms of medicinal natural products.</title>
        <authorList>
            <person name="Kim T."/>
        </authorList>
    </citation>
    <scope>NUCLEOTIDE SEQUENCE [LARGE SCALE GENOMIC DNA]</scope>
    <source>
        <strain evidence="4">TK-2024</strain>
        <tissue evidence="4">Old leaves</tissue>
    </source>
</reference>
<evidence type="ECO:0000313" key="5">
    <source>
        <dbReference type="Proteomes" id="UP001472677"/>
    </source>
</evidence>
<feature type="region of interest" description="Disordered" evidence="1">
    <location>
        <begin position="1061"/>
        <end position="1128"/>
    </location>
</feature>
<evidence type="ECO:0008006" key="6">
    <source>
        <dbReference type="Google" id="ProtNLM"/>
    </source>
</evidence>
<feature type="compositionally biased region" description="Polar residues" evidence="1">
    <location>
        <begin position="553"/>
        <end position="572"/>
    </location>
</feature>
<feature type="domain" description="Putative plant transposon protein" evidence="3">
    <location>
        <begin position="845"/>
        <end position="1022"/>
    </location>
</feature>
<protein>
    <recommendedName>
        <fullName evidence="6">Retrotransposon gag domain-containing protein</fullName>
    </recommendedName>
</protein>
<feature type="region of interest" description="Disordered" evidence="1">
    <location>
        <begin position="1"/>
        <end position="25"/>
    </location>
</feature>
<feature type="compositionally biased region" description="Polar residues" evidence="1">
    <location>
        <begin position="78"/>
        <end position="96"/>
    </location>
</feature>
<dbReference type="Proteomes" id="UP001472677">
    <property type="component" value="Unassembled WGS sequence"/>
</dbReference>
<dbReference type="Gene3D" id="2.40.70.10">
    <property type="entry name" value="Acid Proteases"/>
    <property type="match status" value="1"/>
</dbReference>
<organism evidence="4 5">
    <name type="scientific">Hibiscus sabdariffa</name>
    <name type="common">roselle</name>
    <dbReference type="NCBI Taxonomy" id="183260"/>
    <lineage>
        <taxon>Eukaryota</taxon>
        <taxon>Viridiplantae</taxon>
        <taxon>Streptophyta</taxon>
        <taxon>Embryophyta</taxon>
        <taxon>Tracheophyta</taxon>
        <taxon>Spermatophyta</taxon>
        <taxon>Magnoliopsida</taxon>
        <taxon>eudicotyledons</taxon>
        <taxon>Gunneridae</taxon>
        <taxon>Pentapetalae</taxon>
        <taxon>rosids</taxon>
        <taxon>malvids</taxon>
        <taxon>Malvales</taxon>
        <taxon>Malvaceae</taxon>
        <taxon>Malvoideae</taxon>
        <taxon>Hibiscus</taxon>
    </lineage>
</organism>
<feature type="region of interest" description="Disordered" evidence="1">
    <location>
        <begin position="78"/>
        <end position="108"/>
    </location>
</feature>
<feature type="compositionally biased region" description="Pro residues" evidence="1">
    <location>
        <begin position="1108"/>
        <end position="1125"/>
    </location>
</feature>